<gene>
    <name evidence="6" type="primary">xseB</name>
    <name evidence="7" type="ORF">CKY28_11735</name>
</gene>
<sequence>MDTPIEDLSFEDALKELERIVARLESGDCALDESIRLYERGDRLRAKCAERLDAAQARIEAIRLDSEGRPAGTRPFAAG</sequence>
<keyword evidence="5 6" id="KW-0269">Exonuclease</keyword>
<dbReference type="GO" id="GO:0005829">
    <property type="term" value="C:cytosol"/>
    <property type="evidence" value="ECO:0007669"/>
    <property type="project" value="TreeGrafter"/>
</dbReference>
<keyword evidence="2 6" id="KW-0963">Cytoplasm</keyword>
<comment type="similarity">
    <text evidence="1 6">Belongs to the XseB family.</text>
</comment>
<dbReference type="OrthoDB" id="9808145at2"/>
<dbReference type="PANTHER" id="PTHR34137">
    <property type="entry name" value="EXODEOXYRIBONUCLEASE 7 SMALL SUBUNIT"/>
    <property type="match status" value="1"/>
</dbReference>
<evidence type="ECO:0000313" key="7">
    <source>
        <dbReference type="EMBL" id="PAX08231.1"/>
    </source>
</evidence>
<evidence type="ECO:0000256" key="6">
    <source>
        <dbReference type="HAMAP-Rule" id="MF_00337"/>
    </source>
</evidence>
<dbReference type="InterPro" id="IPR037004">
    <property type="entry name" value="Exonuc_VII_ssu_sf"/>
</dbReference>
<dbReference type="GO" id="GO:0006308">
    <property type="term" value="P:DNA catabolic process"/>
    <property type="evidence" value="ECO:0007669"/>
    <property type="project" value="UniProtKB-UniRule"/>
</dbReference>
<dbReference type="EC" id="3.1.11.6" evidence="6"/>
<reference evidence="8" key="1">
    <citation type="submission" date="2017-09" db="EMBL/GenBank/DDBJ databases">
        <authorList>
            <person name="Feng G."/>
            <person name="Zhu H."/>
        </authorList>
    </citation>
    <scope>NUCLEOTIDE SEQUENCE [LARGE SCALE GENOMIC DNA]</scope>
    <source>
        <strain evidence="8">1PNM-20</strain>
    </source>
</reference>
<evidence type="ECO:0000256" key="2">
    <source>
        <dbReference type="ARBA" id="ARBA00022490"/>
    </source>
</evidence>
<comment type="function">
    <text evidence="6">Bidirectionally degrades single-stranded DNA into large acid-insoluble oligonucleotides, which are then degraded further into small acid-soluble oligonucleotides.</text>
</comment>
<name>A0A2A2SGS9_9SPHN</name>
<dbReference type="Pfam" id="PF02609">
    <property type="entry name" value="Exonuc_VII_S"/>
    <property type="match status" value="1"/>
</dbReference>
<dbReference type="RefSeq" id="WP_095998473.1">
    <property type="nucleotide sequence ID" value="NZ_NSLI01000003.1"/>
</dbReference>
<dbReference type="EMBL" id="NSLI01000003">
    <property type="protein sequence ID" value="PAX08231.1"/>
    <property type="molecule type" value="Genomic_DNA"/>
</dbReference>
<dbReference type="PANTHER" id="PTHR34137:SF1">
    <property type="entry name" value="EXODEOXYRIBONUCLEASE 7 SMALL SUBUNIT"/>
    <property type="match status" value="1"/>
</dbReference>
<evidence type="ECO:0000256" key="4">
    <source>
        <dbReference type="ARBA" id="ARBA00022801"/>
    </source>
</evidence>
<evidence type="ECO:0000313" key="8">
    <source>
        <dbReference type="Proteomes" id="UP000218151"/>
    </source>
</evidence>
<comment type="subunit">
    <text evidence="6">Heterooligomer composed of large and small subunits.</text>
</comment>
<proteinExistence type="inferred from homology"/>
<dbReference type="Gene3D" id="1.10.287.1040">
    <property type="entry name" value="Exonuclease VII, small subunit"/>
    <property type="match status" value="1"/>
</dbReference>
<dbReference type="HAMAP" id="MF_00337">
    <property type="entry name" value="Exonuc_7_S"/>
    <property type="match status" value="1"/>
</dbReference>
<accession>A0A2A2SGS9</accession>
<dbReference type="AlphaFoldDB" id="A0A2A2SGS9"/>
<keyword evidence="8" id="KW-1185">Reference proteome</keyword>
<dbReference type="GO" id="GO:0009318">
    <property type="term" value="C:exodeoxyribonuclease VII complex"/>
    <property type="evidence" value="ECO:0007669"/>
    <property type="project" value="UniProtKB-UniRule"/>
</dbReference>
<dbReference type="GO" id="GO:0008855">
    <property type="term" value="F:exodeoxyribonuclease VII activity"/>
    <property type="evidence" value="ECO:0007669"/>
    <property type="project" value="UniProtKB-UniRule"/>
</dbReference>
<comment type="catalytic activity">
    <reaction evidence="6">
        <text>Exonucleolytic cleavage in either 5'- to 3'- or 3'- to 5'-direction to yield nucleoside 5'-phosphates.</text>
        <dbReference type="EC" id="3.1.11.6"/>
    </reaction>
</comment>
<keyword evidence="3 6" id="KW-0540">Nuclease</keyword>
<organism evidence="7 8">
    <name type="scientific">Sphingomonas lenta</name>
    <dbReference type="NCBI Taxonomy" id="1141887"/>
    <lineage>
        <taxon>Bacteria</taxon>
        <taxon>Pseudomonadati</taxon>
        <taxon>Pseudomonadota</taxon>
        <taxon>Alphaproteobacteria</taxon>
        <taxon>Sphingomonadales</taxon>
        <taxon>Sphingomonadaceae</taxon>
        <taxon>Sphingomonas</taxon>
    </lineage>
</organism>
<dbReference type="SUPFAM" id="SSF116842">
    <property type="entry name" value="XseB-like"/>
    <property type="match status" value="1"/>
</dbReference>
<comment type="subcellular location">
    <subcellularLocation>
        <location evidence="6">Cytoplasm</location>
    </subcellularLocation>
</comment>
<dbReference type="NCBIfam" id="TIGR01280">
    <property type="entry name" value="xseB"/>
    <property type="match status" value="1"/>
</dbReference>
<dbReference type="NCBIfam" id="NF002139">
    <property type="entry name" value="PRK00977.1-3"/>
    <property type="match status" value="1"/>
</dbReference>
<comment type="caution">
    <text evidence="7">The sequence shown here is derived from an EMBL/GenBank/DDBJ whole genome shotgun (WGS) entry which is preliminary data.</text>
</comment>
<protein>
    <recommendedName>
        <fullName evidence="6">Exodeoxyribonuclease 7 small subunit</fullName>
        <ecNumber evidence="6">3.1.11.6</ecNumber>
    </recommendedName>
    <alternativeName>
        <fullName evidence="6">Exodeoxyribonuclease VII small subunit</fullName>
        <shortName evidence="6">Exonuclease VII small subunit</shortName>
    </alternativeName>
</protein>
<evidence type="ECO:0000256" key="3">
    <source>
        <dbReference type="ARBA" id="ARBA00022722"/>
    </source>
</evidence>
<evidence type="ECO:0000256" key="1">
    <source>
        <dbReference type="ARBA" id="ARBA00009998"/>
    </source>
</evidence>
<dbReference type="InterPro" id="IPR003761">
    <property type="entry name" value="Exonuc_VII_S"/>
</dbReference>
<keyword evidence="4 6" id="KW-0378">Hydrolase</keyword>
<evidence type="ECO:0000256" key="5">
    <source>
        <dbReference type="ARBA" id="ARBA00022839"/>
    </source>
</evidence>
<dbReference type="Proteomes" id="UP000218151">
    <property type="component" value="Unassembled WGS sequence"/>
</dbReference>